<evidence type="ECO:0000313" key="2">
    <source>
        <dbReference type="Proteomes" id="UP001386955"/>
    </source>
</evidence>
<dbReference type="Proteomes" id="UP001386955">
    <property type="component" value="Unassembled WGS sequence"/>
</dbReference>
<accession>A0AAN9S0Q6</accession>
<comment type="caution">
    <text evidence="1">The sequence shown here is derived from an EMBL/GenBank/DDBJ whole genome shotgun (WGS) entry which is preliminary data.</text>
</comment>
<name>A0AAN9S0Q6_PSOTE</name>
<organism evidence="1 2">
    <name type="scientific">Psophocarpus tetragonolobus</name>
    <name type="common">Winged bean</name>
    <name type="synonym">Dolichos tetragonolobus</name>
    <dbReference type="NCBI Taxonomy" id="3891"/>
    <lineage>
        <taxon>Eukaryota</taxon>
        <taxon>Viridiplantae</taxon>
        <taxon>Streptophyta</taxon>
        <taxon>Embryophyta</taxon>
        <taxon>Tracheophyta</taxon>
        <taxon>Spermatophyta</taxon>
        <taxon>Magnoliopsida</taxon>
        <taxon>eudicotyledons</taxon>
        <taxon>Gunneridae</taxon>
        <taxon>Pentapetalae</taxon>
        <taxon>rosids</taxon>
        <taxon>fabids</taxon>
        <taxon>Fabales</taxon>
        <taxon>Fabaceae</taxon>
        <taxon>Papilionoideae</taxon>
        <taxon>50 kb inversion clade</taxon>
        <taxon>NPAAA clade</taxon>
        <taxon>indigoferoid/millettioid clade</taxon>
        <taxon>Phaseoleae</taxon>
        <taxon>Psophocarpus</taxon>
    </lineage>
</organism>
<dbReference type="AlphaFoldDB" id="A0AAN9S0Q6"/>
<sequence length="173" mass="18631">MKVKEVRWRKAKRWYQNGVNVSVCYIKGGKWGGKNKTAWRRRNEFNDKVKALRVLNGNEVEFMGGVGPVGEVGLGFRGAFDGAKSNGAGVISGAQEQQGMTSVWKQCEAEREGADLMIGEQQGTLNVPCVVMARCEALIGYGGVTPLSCVGVGDVLSRKAKVIVVRLVGVAGR</sequence>
<protein>
    <submittedName>
        <fullName evidence="1">Uncharacterized protein</fullName>
    </submittedName>
</protein>
<dbReference type="EMBL" id="JAYMYS010000008">
    <property type="protein sequence ID" value="KAK7385824.1"/>
    <property type="molecule type" value="Genomic_DNA"/>
</dbReference>
<reference evidence="1 2" key="1">
    <citation type="submission" date="2024-01" db="EMBL/GenBank/DDBJ databases">
        <title>The genomes of 5 underutilized Papilionoideae crops provide insights into root nodulation and disease resistanc.</title>
        <authorList>
            <person name="Jiang F."/>
        </authorList>
    </citation>
    <scope>NUCLEOTIDE SEQUENCE [LARGE SCALE GENOMIC DNA]</scope>
    <source>
        <strain evidence="1">DUOXIRENSHENG_FW03</strain>
        <tissue evidence="1">Leaves</tissue>
    </source>
</reference>
<proteinExistence type="predicted"/>
<evidence type="ECO:0000313" key="1">
    <source>
        <dbReference type="EMBL" id="KAK7385824.1"/>
    </source>
</evidence>
<gene>
    <name evidence="1" type="ORF">VNO78_31723</name>
</gene>
<keyword evidence="2" id="KW-1185">Reference proteome</keyword>